<dbReference type="PROSITE" id="PS00452">
    <property type="entry name" value="GUANYLATE_CYCLASE_1"/>
    <property type="match status" value="1"/>
</dbReference>
<reference evidence="20" key="1">
    <citation type="submission" date="2014-07" db="EMBL/GenBank/DDBJ databases">
        <authorList>
            <person name="Martin A.A"/>
            <person name="De Silva N."/>
        </authorList>
    </citation>
    <scope>NUCLEOTIDE SEQUENCE</scope>
</reference>
<dbReference type="PANTHER" id="PTHR11920">
    <property type="entry name" value="GUANYLYL CYCLASE"/>
    <property type="match status" value="1"/>
</dbReference>
<evidence type="ECO:0000256" key="17">
    <source>
        <dbReference type="SAM" id="Phobius"/>
    </source>
</evidence>
<evidence type="ECO:0000256" key="8">
    <source>
        <dbReference type="ARBA" id="ARBA00022741"/>
    </source>
</evidence>
<evidence type="ECO:0000259" key="18">
    <source>
        <dbReference type="PROSITE" id="PS50011"/>
    </source>
</evidence>
<keyword evidence="20" id="KW-1185">Reference proteome</keyword>
<evidence type="ECO:0000313" key="21">
    <source>
        <dbReference type="WBParaSite" id="SVE_1640800.1"/>
    </source>
</evidence>
<comment type="catalytic activity">
    <reaction evidence="1 16">
        <text>GTP = 3',5'-cyclic GMP + diphosphate</text>
        <dbReference type="Rhea" id="RHEA:13665"/>
        <dbReference type="ChEBI" id="CHEBI:33019"/>
        <dbReference type="ChEBI" id="CHEBI:37565"/>
        <dbReference type="ChEBI" id="CHEBI:57746"/>
        <dbReference type="EC" id="4.6.1.2"/>
    </reaction>
</comment>
<dbReference type="AlphaFoldDB" id="A0A0K0FVP1"/>
<evidence type="ECO:0000256" key="9">
    <source>
        <dbReference type="ARBA" id="ARBA00022989"/>
    </source>
</evidence>
<dbReference type="GO" id="GO:0004672">
    <property type="term" value="F:protein kinase activity"/>
    <property type="evidence" value="ECO:0007669"/>
    <property type="project" value="InterPro"/>
</dbReference>
<dbReference type="InterPro" id="IPR001245">
    <property type="entry name" value="Ser-Thr/Tyr_kinase_cat_dom"/>
</dbReference>
<evidence type="ECO:0000256" key="4">
    <source>
        <dbReference type="ARBA" id="ARBA00012202"/>
    </source>
</evidence>
<dbReference type="STRING" id="75913.A0A0K0FVP1"/>
<evidence type="ECO:0000256" key="16">
    <source>
        <dbReference type="RuleBase" id="RU003431"/>
    </source>
</evidence>
<proteinExistence type="inferred from homology"/>
<evidence type="ECO:0000256" key="11">
    <source>
        <dbReference type="ARBA" id="ARBA00023170"/>
    </source>
</evidence>
<evidence type="ECO:0000256" key="12">
    <source>
        <dbReference type="ARBA" id="ARBA00023180"/>
    </source>
</evidence>
<dbReference type="InterPro" id="IPR028082">
    <property type="entry name" value="Peripla_BP_I"/>
</dbReference>
<dbReference type="GO" id="GO:0004383">
    <property type="term" value="F:guanylate cyclase activity"/>
    <property type="evidence" value="ECO:0007669"/>
    <property type="project" value="UniProtKB-EC"/>
</dbReference>
<feature type="domain" description="Protein kinase" evidence="18">
    <location>
        <begin position="538"/>
        <end position="795"/>
    </location>
</feature>
<protein>
    <recommendedName>
        <fullName evidence="4 16">Guanylate cyclase</fullName>
        <ecNumber evidence="4 16">4.6.1.2</ecNumber>
    </recommendedName>
</protein>
<dbReference type="GO" id="GO:0005886">
    <property type="term" value="C:plasma membrane"/>
    <property type="evidence" value="ECO:0007669"/>
    <property type="project" value="UniProtKB-SubCell"/>
</dbReference>
<evidence type="ECO:0000256" key="6">
    <source>
        <dbReference type="ARBA" id="ARBA00022692"/>
    </source>
</evidence>
<keyword evidence="7" id="KW-0732">Signal</keyword>
<dbReference type="Pfam" id="PF00211">
    <property type="entry name" value="Guanylate_cyc"/>
    <property type="match status" value="1"/>
</dbReference>
<evidence type="ECO:0000259" key="19">
    <source>
        <dbReference type="PROSITE" id="PS50125"/>
    </source>
</evidence>
<evidence type="ECO:0000256" key="7">
    <source>
        <dbReference type="ARBA" id="ARBA00022729"/>
    </source>
</evidence>
<dbReference type="SUPFAM" id="SSF56112">
    <property type="entry name" value="Protein kinase-like (PK-like)"/>
    <property type="match status" value="1"/>
</dbReference>
<evidence type="ECO:0000256" key="5">
    <source>
        <dbReference type="ARBA" id="ARBA00022475"/>
    </source>
</evidence>
<dbReference type="SUPFAM" id="SSF53822">
    <property type="entry name" value="Periplasmic binding protein-like I"/>
    <property type="match status" value="1"/>
</dbReference>
<evidence type="ECO:0000256" key="10">
    <source>
        <dbReference type="ARBA" id="ARBA00023136"/>
    </source>
</evidence>
<evidence type="ECO:0000256" key="3">
    <source>
        <dbReference type="ARBA" id="ARBA00004479"/>
    </source>
</evidence>
<dbReference type="Proteomes" id="UP000035680">
    <property type="component" value="Unassembled WGS sequence"/>
</dbReference>
<dbReference type="GO" id="GO:0005524">
    <property type="term" value="F:ATP binding"/>
    <property type="evidence" value="ECO:0007669"/>
    <property type="project" value="InterPro"/>
</dbReference>
<feature type="transmembrane region" description="Helical" evidence="17">
    <location>
        <begin position="479"/>
        <end position="502"/>
    </location>
</feature>
<dbReference type="GO" id="GO:0035556">
    <property type="term" value="P:intracellular signal transduction"/>
    <property type="evidence" value="ECO:0007669"/>
    <property type="project" value="InterPro"/>
</dbReference>
<comment type="subcellular location">
    <subcellularLocation>
        <location evidence="2">Cell membrane</location>
    </subcellularLocation>
    <subcellularLocation>
        <location evidence="3">Membrane</location>
        <topology evidence="3">Single-pass type I membrane protein</topology>
    </subcellularLocation>
</comment>
<dbReference type="InterPro" id="IPR029787">
    <property type="entry name" value="Nucleotide_cyclase"/>
</dbReference>
<dbReference type="PANTHER" id="PTHR11920:SF363">
    <property type="entry name" value="RECEPTOR-TYPE GUANYLATE CYCLASE GCY-17"/>
    <property type="match status" value="1"/>
</dbReference>
<dbReference type="PROSITE" id="PS50011">
    <property type="entry name" value="PROTEIN_KINASE_DOM"/>
    <property type="match status" value="1"/>
</dbReference>
<keyword evidence="11" id="KW-0675">Receptor</keyword>
<evidence type="ECO:0000313" key="20">
    <source>
        <dbReference type="Proteomes" id="UP000035680"/>
    </source>
</evidence>
<evidence type="ECO:0000256" key="15">
    <source>
        <dbReference type="RuleBase" id="RU000405"/>
    </source>
</evidence>
<keyword evidence="6 17" id="KW-0812">Transmembrane</keyword>
<dbReference type="EC" id="4.6.1.2" evidence="4 16"/>
<keyword evidence="9 17" id="KW-1133">Transmembrane helix</keyword>
<dbReference type="InterPro" id="IPR050401">
    <property type="entry name" value="Cyclic_nucleotide_synthase"/>
</dbReference>
<comment type="similarity">
    <text evidence="15">Belongs to the adenylyl cyclase class-4/guanylyl cyclase family.</text>
</comment>
<dbReference type="CDD" id="cd07302">
    <property type="entry name" value="CHD"/>
    <property type="match status" value="1"/>
</dbReference>
<accession>A0A0K0FVP1</accession>
<dbReference type="InterPro" id="IPR000719">
    <property type="entry name" value="Prot_kinase_dom"/>
</dbReference>
<dbReference type="InterPro" id="IPR001054">
    <property type="entry name" value="A/G_cyclase"/>
</dbReference>
<keyword evidence="10 17" id="KW-0472">Membrane</keyword>
<dbReference type="GO" id="GO:0007168">
    <property type="term" value="P:receptor guanylyl cyclase signaling pathway"/>
    <property type="evidence" value="ECO:0007669"/>
    <property type="project" value="TreeGrafter"/>
</dbReference>
<dbReference type="GO" id="GO:0004016">
    <property type="term" value="F:adenylate cyclase activity"/>
    <property type="evidence" value="ECO:0007669"/>
    <property type="project" value="TreeGrafter"/>
</dbReference>
<dbReference type="Gene3D" id="1.10.510.10">
    <property type="entry name" value="Transferase(Phosphotransferase) domain 1"/>
    <property type="match status" value="1"/>
</dbReference>
<dbReference type="CDD" id="cd06352">
    <property type="entry name" value="PBP1_NPR_GC-like"/>
    <property type="match status" value="1"/>
</dbReference>
<organism evidence="20 21">
    <name type="scientific">Strongyloides venezuelensis</name>
    <name type="common">Threadworm</name>
    <dbReference type="NCBI Taxonomy" id="75913"/>
    <lineage>
        <taxon>Eukaryota</taxon>
        <taxon>Metazoa</taxon>
        <taxon>Ecdysozoa</taxon>
        <taxon>Nematoda</taxon>
        <taxon>Chromadorea</taxon>
        <taxon>Rhabditida</taxon>
        <taxon>Tylenchina</taxon>
        <taxon>Panagrolaimomorpha</taxon>
        <taxon>Strongyloidoidea</taxon>
        <taxon>Strongyloididae</taxon>
        <taxon>Strongyloides</taxon>
    </lineage>
</organism>
<dbReference type="GO" id="GO:0001653">
    <property type="term" value="F:peptide receptor activity"/>
    <property type="evidence" value="ECO:0007669"/>
    <property type="project" value="TreeGrafter"/>
</dbReference>
<keyword evidence="8" id="KW-0547">Nucleotide-binding</keyword>
<keyword evidence="12" id="KW-0325">Glycoprotein</keyword>
<dbReference type="SMART" id="SM00044">
    <property type="entry name" value="CYCc"/>
    <property type="match status" value="1"/>
</dbReference>
<dbReference type="InterPro" id="IPR001828">
    <property type="entry name" value="ANF_lig-bd_rcpt"/>
</dbReference>
<evidence type="ECO:0000256" key="2">
    <source>
        <dbReference type="ARBA" id="ARBA00004236"/>
    </source>
</evidence>
<dbReference type="GO" id="GO:0007606">
    <property type="term" value="P:sensory perception of chemical stimulus"/>
    <property type="evidence" value="ECO:0007669"/>
    <property type="project" value="UniProtKB-ARBA"/>
</dbReference>
<evidence type="ECO:0000256" key="1">
    <source>
        <dbReference type="ARBA" id="ARBA00001436"/>
    </source>
</evidence>
<keyword evidence="5" id="KW-1003">Cell membrane</keyword>
<dbReference type="Gene3D" id="3.30.70.1230">
    <property type="entry name" value="Nucleotide cyclase"/>
    <property type="match status" value="1"/>
</dbReference>
<dbReference type="WBParaSite" id="SVE_1640800.1">
    <property type="protein sequence ID" value="SVE_1640800.1"/>
    <property type="gene ID" value="SVE_1640800"/>
</dbReference>
<feature type="domain" description="Guanylate cyclase" evidence="19">
    <location>
        <begin position="867"/>
        <end position="997"/>
    </location>
</feature>
<dbReference type="Pfam" id="PF01094">
    <property type="entry name" value="ANF_receptor"/>
    <property type="match status" value="1"/>
</dbReference>
<reference evidence="21" key="2">
    <citation type="submission" date="2015-08" db="UniProtKB">
        <authorList>
            <consortium name="WormBaseParasite"/>
        </authorList>
    </citation>
    <scope>IDENTIFICATION</scope>
</reference>
<dbReference type="SUPFAM" id="SSF55073">
    <property type="entry name" value="Nucleotide cyclase"/>
    <property type="match status" value="1"/>
</dbReference>
<dbReference type="PROSITE" id="PS50125">
    <property type="entry name" value="GUANYLATE_CYCLASE_2"/>
    <property type="match status" value="1"/>
</dbReference>
<evidence type="ECO:0000256" key="14">
    <source>
        <dbReference type="ARBA" id="ARBA00023293"/>
    </source>
</evidence>
<evidence type="ECO:0000256" key="13">
    <source>
        <dbReference type="ARBA" id="ARBA00023239"/>
    </source>
</evidence>
<name>A0A0K0FVP1_STRVS</name>
<sequence length="1092" mass="125738">MNISYFFILATLSSFIRTQKNLNLGFIFVETDSENGDLLGFTLSAGIVPIVLERIRNENLLPQYNFTIFYYFDNCVVSNSTGSAYELITNNKIDVIFGPTCSANAIRASLVARFYNIPTFIWGLISTTQFTNTEKFSNVYSANPVYFSLALTVLDLMKTFNWTRFTFLSAPRSNKRCRVMYQDFISASNYFSYKTTMVYSFESSSPPLDREFDAFINETIIRARIIVSCFDRDKWKRAFLLKMYDRGLNNSEYVHINMEYTSTAFDSDAYDLNNNPIPFYKDMNIPTDGRDDDALKMAKQMLILDTQRDYFTNKEFDHEAIKRVKEWPFYCDKCDINGKVALNKYARYLGDSIYNWAFLLNKSLTNDSEDVFKNPDILRKHCSENIEGYTGKMTFDSNCIRLPYIQLTGIDSYGKQKAWFNYSFTSINTYERTDIVSSDTFAMTIFENWNKSIPLNEPICGYLHNRCPINFMKVYFKEVIIFGVFVIIIILAIISGIIWYILKVRKRREEDLNRWKIPMIELQNYSKNNEINKSIHSKASDHTLNSGKLAVVERENTNVYSFYLYNGELVVGNDSVELINILSIDHININKFFGMCIDGPIPLSIWKFCNRGSLHEILQTDIPNFDAFFMISLANDILHGLSYIHSSSINFHGMLSSKVCFVNDRWQVKISNITLKRLSTNDKISKRNLLWRAPEHLRQKFSIGSKEGDIYSFGIILSEIVSKGNFWNLEAREESIEELIYLIKRGDPSSIRPEIIVPPNIEVNPGFIILIKDCWSESPKNRPPLKQIEKLLKAFNSSGPKNLMDHVFKMLEEYALTLKDEVNERTKEIVEEQKKIDLLLQKMLPIEVTNKLKLGKTVDPEKFDNVTIFFADIVKFTVLASKCSPFQVITLLNDLFTLFDNLIESLDIYKVETIGDSYLCVSGLPTRNGNLHAKEIAELALGFLKICHTFVIPHLPSEKVAVRIGCNSGPCASGIVGLSAPRYCLFGDTVNTASRMESNGKPGKIHTTESFAKLLNMIGGYEIEPRGEVIIKGKGVMKTFWLVRRIAENTAYFNEYNEIENEKKLENIEDVTEVKQGMYRKFYKKNHLENNN</sequence>
<keyword evidence="13 15" id="KW-0456">Lyase</keyword>
<keyword evidence="14 16" id="KW-0141">cGMP biosynthesis</keyword>
<dbReference type="Gene3D" id="3.40.50.2300">
    <property type="match status" value="2"/>
</dbReference>
<dbReference type="InterPro" id="IPR018297">
    <property type="entry name" value="A/G_cyclase_CS"/>
</dbReference>
<dbReference type="InterPro" id="IPR011009">
    <property type="entry name" value="Kinase-like_dom_sf"/>
</dbReference>
<dbReference type="Pfam" id="PF07714">
    <property type="entry name" value="PK_Tyr_Ser-Thr"/>
    <property type="match status" value="1"/>
</dbReference>
<dbReference type="FunFam" id="3.30.70.1230:FF:000050">
    <property type="entry name" value="Guanylate cyclase"/>
    <property type="match status" value="1"/>
</dbReference>